<dbReference type="PANTHER" id="PTHR42760">
    <property type="entry name" value="SHORT-CHAIN DEHYDROGENASES/REDUCTASES FAMILY MEMBER"/>
    <property type="match status" value="1"/>
</dbReference>
<keyword evidence="5" id="KW-1185">Reference proteome</keyword>
<evidence type="ECO:0000256" key="1">
    <source>
        <dbReference type="ARBA" id="ARBA00006484"/>
    </source>
</evidence>
<dbReference type="FunFam" id="3.40.50.720:FF:000084">
    <property type="entry name" value="Short-chain dehydrogenase reductase"/>
    <property type="match status" value="1"/>
</dbReference>
<dbReference type="SUPFAM" id="SSF51735">
    <property type="entry name" value="NAD(P)-binding Rossmann-fold domains"/>
    <property type="match status" value="1"/>
</dbReference>
<reference evidence="4 5" key="1">
    <citation type="submission" date="2022-12" db="EMBL/GenBank/DDBJ databases">
        <title>Genomic features and morphological characterization of a novel Knufia sp. strain isolated from spacecraft assembly facility.</title>
        <authorList>
            <person name="Teixeira M."/>
            <person name="Chander A.M."/>
            <person name="Stajich J.E."/>
            <person name="Venkateswaran K."/>
        </authorList>
    </citation>
    <scope>NUCLEOTIDE SEQUENCE [LARGE SCALE GENOMIC DNA]</scope>
    <source>
        <strain evidence="4 5">FJI-L2-BK-P2</strain>
    </source>
</reference>
<dbReference type="InterPro" id="IPR020904">
    <property type="entry name" value="Sc_DH/Rdtase_CS"/>
</dbReference>
<dbReference type="PRINTS" id="PR00080">
    <property type="entry name" value="SDRFAMILY"/>
</dbReference>
<comment type="similarity">
    <text evidence="1">Belongs to the short-chain dehydrogenases/reductases (SDR) family.</text>
</comment>
<evidence type="ECO:0008006" key="6">
    <source>
        <dbReference type="Google" id="ProtNLM"/>
    </source>
</evidence>
<dbReference type="EMBL" id="JAKLMC020000007">
    <property type="protein sequence ID" value="KAK5955217.1"/>
    <property type="molecule type" value="Genomic_DNA"/>
</dbReference>
<dbReference type="PROSITE" id="PS00061">
    <property type="entry name" value="ADH_SHORT"/>
    <property type="match status" value="1"/>
</dbReference>
<accession>A0AAN8I5A0</accession>
<organism evidence="4 5">
    <name type="scientific">Knufia fluminis</name>
    <dbReference type="NCBI Taxonomy" id="191047"/>
    <lineage>
        <taxon>Eukaryota</taxon>
        <taxon>Fungi</taxon>
        <taxon>Dikarya</taxon>
        <taxon>Ascomycota</taxon>
        <taxon>Pezizomycotina</taxon>
        <taxon>Eurotiomycetes</taxon>
        <taxon>Chaetothyriomycetidae</taxon>
        <taxon>Chaetothyriales</taxon>
        <taxon>Trichomeriaceae</taxon>
        <taxon>Knufia</taxon>
    </lineage>
</organism>
<evidence type="ECO:0000313" key="5">
    <source>
        <dbReference type="Proteomes" id="UP001316803"/>
    </source>
</evidence>
<evidence type="ECO:0000256" key="2">
    <source>
        <dbReference type="ARBA" id="ARBA00022857"/>
    </source>
</evidence>
<sequence>MAHLNQMGDSPLPPVSELFSLHGKTAITTGGTGGLGLSMAIALAEAGADIISIQIPDDPRAHLLKEGVESLNRKLTVFETDVADSPTLRKCFADIWAAGITPDILLNCAGINRRSAVEDFTDEDIDAVFAINLKASFVAAQEVGKRLLELKRPGKIINIASIISFIGNYNIAAYACTKGGVLQMTKAMSNEWAGRGINVNCICPGYIKTAMTKVYTEDAEYTKYIIGRTPAGRWGLPEDFRGAVIFLASRASDFCCGTSLVVDGGMIAK</sequence>
<comment type="caution">
    <text evidence="4">The sequence shown here is derived from an EMBL/GenBank/DDBJ whole genome shotgun (WGS) entry which is preliminary data.</text>
</comment>
<dbReference type="AlphaFoldDB" id="A0AAN8I5A0"/>
<dbReference type="GO" id="GO:0016616">
    <property type="term" value="F:oxidoreductase activity, acting on the CH-OH group of donors, NAD or NADP as acceptor"/>
    <property type="evidence" value="ECO:0007669"/>
    <property type="project" value="TreeGrafter"/>
</dbReference>
<evidence type="ECO:0000313" key="4">
    <source>
        <dbReference type="EMBL" id="KAK5955217.1"/>
    </source>
</evidence>
<proteinExistence type="inferred from homology"/>
<dbReference type="InterPro" id="IPR036291">
    <property type="entry name" value="NAD(P)-bd_dom_sf"/>
</dbReference>
<name>A0AAN8I5A0_9EURO</name>
<keyword evidence="2" id="KW-0521">NADP</keyword>
<evidence type="ECO:0000256" key="3">
    <source>
        <dbReference type="ARBA" id="ARBA00023002"/>
    </source>
</evidence>
<dbReference type="Proteomes" id="UP001316803">
    <property type="component" value="Unassembled WGS sequence"/>
</dbReference>
<dbReference type="InterPro" id="IPR002347">
    <property type="entry name" value="SDR_fam"/>
</dbReference>
<keyword evidence="3" id="KW-0560">Oxidoreductase</keyword>
<protein>
    <recommendedName>
        <fullName evidence="6">2-deoxy-D-gluconate 3-dehydrogenase</fullName>
    </recommendedName>
</protein>
<dbReference type="Pfam" id="PF13561">
    <property type="entry name" value="adh_short_C2"/>
    <property type="match status" value="1"/>
</dbReference>
<dbReference type="PANTHER" id="PTHR42760:SF5">
    <property type="entry name" value="2-DEHYDRO-3-DEOXY-D-GLUCONATE 5-DEHYDROGENASE"/>
    <property type="match status" value="1"/>
</dbReference>
<dbReference type="Gene3D" id="3.40.50.720">
    <property type="entry name" value="NAD(P)-binding Rossmann-like Domain"/>
    <property type="match status" value="1"/>
</dbReference>
<dbReference type="PRINTS" id="PR00081">
    <property type="entry name" value="GDHRDH"/>
</dbReference>
<gene>
    <name evidence="4" type="ORF">OHC33_003897</name>
</gene>